<keyword evidence="4" id="KW-0479">Metal-binding</keyword>
<dbReference type="InterPro" id="IPR000718">
    <property type="entry name" value="Peptidase_M13"/>
</dbReference>
<protein>
    <submittedName>
        <fullName evidence="10">Peptidase M13</fullName>
    </submittedName>
</protein>
<dbReference type="Pfam" id="PF01431">
    <property type="entry name" value="Peptidase_M13"/>
    <property type="match status" value="1"/>
</dbReference>
<dbReference type="Gene3D" id="1.10.1380.10">
    <property type="entry name" value="Neutral endopeptidase , domain2"/>
    <property type="match status" value="1"/>
</dbReference>
<evidence type="ECO:0000256" key="2">
    <source>
        <dbReference type="ARBA" id="ARBA00007357"/>
    </source>
</evidence>
<dbReference type="STRING" id="1318466.BN85410490"/>
<accession>U4KS13</accession>
<dbReference type="OrthoDB" id="9775677at2"/>
<dbReference type="PROSITE" id="PS51885">
    <property type="entry name" value="NEPRILYSIN"/>
    <property type="match status" value="1"/>
</dbReference>
<evidence type="ECO:0000256" key="4">
    <source>
        <dbReference type="ARBA" id="ARBA00022723"/>
    </source>
</evidence>
<dbReference type="PRINTS" id="PR00786">
    <property type="entry name" value="NEPRILYSIN"/>
</dbReference>
<sequence length="639" mass="72447">MKKVRLEDDFYQFQNGEWLEKTEIPSDKPLNGSFVQILMDNEKKLMADLKEFSIKGVDHKIYNNELFDNFIKLYKKATDKEQRDKDGNTVIKNLVNKVLSVKNYEELQTILVELIGLGLPALISFGVQSDMKNASINALYFGSPSLILPEKGYYDKENPAYAAGQNLLAKYRETVTELLNIVGLKDTSTILSQTLEFDELIVPLSKTSEEASDYVNSYNPYTLEKLNSKTNFISLSSIVKTFVSDKVEQVIVTNPKFVEGLDALLNNHLELIKSWLAVKLVYSLAVSGFGTDSLRLKASEYGLLLTGQAEAQSFEKFTYNQLSNEFGDVVGTYFGKRYFGEKAKKEVESMVQEFIQVYKERLAKITWLSKETIEKALIKLSKITAMIGYPDRINPVFNHFNFDETKSFVDNMLAFSKVQVSHEFSLYGKKVDKDLWHMGAHVVNAYYQPMNNQIVFPAGILQPPFYSYNQTKGANYGGIGAVIAHEITHAFDTNGARIDEFGNINNWWKEEDFKAFNERSLAMIELFDGLEVPGSDAKCNGKLTVTENIADAAGLSCAYEAGLKHKDFVPADFFAGWAHIWRFKANKSYLELLANVDVHSPAYLRGLVQLKNFKPFADYYKLKETDGMYIAPDKQVAVW</sequence>
<keyword evidence="11" id="KW-1185">Reference proteome</keyword>
<evidence type="ECO:0000256" key="7">
    <source>
        <dbReference type="ARBA" id="ARBA00023049"/>
    </source>
</evidence>
<evidence type="ECO:0000256" key="3">
    <source>
        <dbReference type="ARBA" id="ARBA00022670"/>
    </source>
</evidence>
<keyword evidence="5" id="KW-0378">Hydrolase</keyword>
<keyword evidence="3" id="KW-0645">Protease</keyword>
<dbReference type="InterPro" id="IPR024079">
    <property type="entry name" value="MetalloPept_cat_dom_sf"/>
</dbReference>
<dbReference type="KEGG" id="apal:BN85410490"/>
<comment type="cofactor">
    <cofactor evidence="1">
        <name>Zn(2+)</name>
        <dbReference type="ChEBI" id="CHEBI:29105"/>
    </cofactor>
</comment>
<dbReference type="InterPro" id="IPR018497">
    <property type="entry name" value="Peptidase_M13_C"/>
</dbReference>
<dbReference type="GO" id="GO:0016485">
    <property type="term" value="P:protein processing"/>
    <property type="evidence" value="ECO:0007669"/>
    <property type="project" value="TreeGrafter"/>
</dbReference>
<dbReference type="SUPFAM" id="SSF55486">
    <property type="entry name" value="Metalloproteases ('zincins'), catalytic domain"/>
    <property type="match status" value="1"/>
</dbReference>
<evidence type="ECO:0000256" key="1">
    <source>
        <dbReference type="ARBA" id="ARBA00001947"/>
    </source>
</evidence>
<keyword evidence="7" id="KW-0482">Metalloprotease</keyword>
<organism evidence="10 11">
    <name type="scientific">Alteracholeplasma palmae (strain ATCC 49389 / J233)</name>
    <name type="common">Acholeplasma palmae</name>
    <dbReference type="NCBI Taxonomy" id="1318466"/>
    <lineage>
        <taxon>Bacteria</taxon>
        <taxon>Bacillati</taxon>
        <taxon>Mycoplasmatota</taxon>
        <taxon>Mollicutes</taxon>
        <taxon>Acholeplasmatales</taxon>
        <taxon>Acholeplasmataceae</taxon>
        <taxon>Acholeplasma</taxon>
    </lineage>
</organism>
<proteinExistence type="inferred from homology"/>
<dbReference type="AlphaFoldDB" id="U4KS13"/>
<dbReference type="PANTHER" id="PTHR11733">
    <property type="entry name" value="ZINC METALLOPROTEASE FAMILY M13 NEPRILYSIN-RELATED"/>
    <property type="match status" value="1"/>
</dbReference>
<dbReference type="GO" id="GO:0005886">
    <property type="term" value="C:plasma membrane"/>
    <property type="evidence" value="ECO:0007669"/>
    <property type="project" value="TreeGrafter"/>
</dbReference>
<keyword evidence="6" id="KW-0862">Zinc</keyword>
<feature type="domain" description="Peptidase M13 C-terminal" evidence="8">
    <location>
        <begin position="444"/>
        <end position="636"/>
    </location>
</feature>
<dbReference type="GO" id="GO:0004222">
    <property type="term" value="F:metalloendopeptidase activity"/>
    <property type="evidence" value="ECO:0007669"/>
    <property type="project" value="InterPro"/>
</dbReference>
<dbReference type="Pfam" id="PF05649">
    <property type="entry name" value="Peptidase_M13_N"/>
    <property type="match status" value="1"/>
</dbReference>
<name>U4KS13_ALTPJ</name>
<feature type="domain" description="Peptidase M13 N-terminal" evidence="9">
    <location>
        <begin position="8"/>
        <end position="390"/>
    </location>
</feature>
<evidence type="ECO:0000313" key="10">
    <source>
        <dbReference type="EMBL" id="CCV64626.1"/>
    </source>
</evidence>
<evidence type="ECO:0000256" key="6">
    <source>
        <dbReference type="ARBA" id="ARBA00022833"/>
    </source>
</evidence>
<dbReference type="InterPro" id="IPR042089">
    <property type="entry name" value="Peptidase_M13_dom_2"/>
</dbReference>
<dbReference type="InterPro" id="IPR008753">
    <property type="entry name" value="Peptidase_M13_N"/>
</dbReference>
<dbReference type="PANTHER" id="PTHR11733:SF167">
    <property type="entry name" value="FI17812P1-RELATED"/>
    <property type="match status" value="1"/>
</dbReference>
<comment type="similarity">
    <text evidence="2">Belongs to the peptidase M13 family.</text>
</comment>
<gene>
    <name evidence="10" type="ORF">BN85410490</name>
</gene>
<evidence type="ECO:0000259" key="9">
    <source>
        <dbReference type="Pfam" id="PF05649"/>
    </source>
</evidence>
<dbReference type="HOGENOM" id="CLU_006187_7_2_14"/>
<evidence type="ECO:0000313" key="11">
    <source>
        <dbReference type="Proteomes" id="UP000032740"/>
    </source>
</evidence>
<evidence type="ECO:0000256" key="5">
    <source>
        <dbReference type="ARBA" id="ARBA00022801"/>
    </source>
</evidence>
<dbReference type="Proteomes" id="UP000032740">
    <property type="component" value="Chromosome"/>
</dbReference>
<dbReference type="EMBL" id="FO681347">
    <property type="protein sequence ID" value="CCV64626.1"/>
    <property type="molecule type" value="Genomic_DNA"/>
</dbReference>
<evidence type="ECO:0000259" key="8">
    <source>
        <dbReference type="Pfam" id="PF01431"/>
    </source>
</evidence>
<dbReference type="GO" id="GO:0046872">
    <property type="term" value="F:metal ion binding"/>
    <property type="evidence" value="ECO:0007669"/>
    <property type="project" value="UniProtKB-KW"/>
</dbReference>
<dbReference type="CDD" id="cd08662">
    <property type="entry name" value="M13"/>
    <property type="match status" value="1"/>
</dbReference>
<dbReference type="Gene3D" id="3.40.390.10">
    <property type="entry name" value="Collagenase (Catalytic Domain)"/>
    <property type="match status" value="1"/>
</dbReference>
<dbReference type="RefSeq" id="WP_026661062.1">
    <property type="nucleotide sequence ID" value="NC_022538.1"/>
</dbReference>
<reference evidence="10 11" key="1">
    <citation type="journal article" date="2013" name="J. Mol. Microbiol. Biotechnol.">
        <title>Analysis of the Complete Genomes of Acholeplasma brassicae , A. palmae and A. laidlawii and Their Comparison to the Obligate Parasites from ' Candidatus Phytoplasma'.</title>
        <authorList>
            <person name="Kube M."/>
            <person name="Siewert C."/>
            <person name="Migdoll A.M."/>
            <person name="Duduk B."/>
            <person name="Holz S."/>
            <person name="Rabus R."/>
            <person name="Seemuller E."/>
            <person name="Mitrovic J."/>
            <person name="Muller I."/>
            <person name="Buttner C."/>
            <person name="Reinhardt R."/>
        </authorList>
    </citation>
    <scope>NUCLEOTIDE SEQUENCE [LARGE SCALE GENOMIC DNA]</scope>
    <source>
        <strain evidence="10 11">J233</strain>
    </source>
</reference>